<dbReference type="EMBL" id="CP034328">
    <property type="protein sequence ID" value="AZL60419.1"/>
    <property type="molecule type" value="Genomic_DNA"/>
</dbReference>
<dbReference type="Proteomes" id="UP000282002">
    <property type="component" value="Chromosome"/>
</dbReference>
<evidence type="ECO:0000313" key="1">
    <source>
        <dbReference type="EMBL" id="AZL60419.1"/>
    </source>
</evidence>
<evidence type="ECO:0000313" key="2">
    <source>
        <dbReference type="Proteomes" id="UP000282002"/>
    </source>
</evidence>
<proteinExistence type="predicted"/>
<sequence length="91" mass="9486">MWQRLIPMILLAGPAAAESPIAEVLCAPRAEIVARLSGATITGSGLRDAEAVLEVWARPSGDWVLVQSYANGTACILAMGEAWEASTPPPA</sequence>
<gene>
    <name evidence="1" type="ORF">EI545_17265</name>
</gene>
<name>A0A3S8UA41_9RHOB</name>
<dbReference type="OrthoDB" id="9810895at2"/>
<protein>
    <submittedName>
        <fullName evidence="1">Uncharacterized protein</fullName>
    </submittedName>
</protein>
<reference evidence="1 2" key="1">
    <citation type="submission" date="2018-12" db="EMBL/GenBank/DDBJ databases">
        <title>Complete genome sequencing of Tabrizicola sp. K13M18.</title>
        <authorList>
            <person name="Bae J.-W."/>
        </authorList>
    </citation>
    <scope>NUCLEOTIDE SEQUENCE [LARGE SCALE GENOMIC DNA]</scope>
    <source>
        <strain evidence="1 2">K13M18</strain>
    </source>
</reference>
<organism evidence="1 2">
    <name type="scientific">Tabrizicola piscis</name>
    <dbReference type="NCBI Taxonomy" id="2494374"/>
    <lineage>
        <taxon>Bacteria</taxon>
        <taxon>Pseudomonadati</taxon>
        <taxon>Pseudomonadota</taxon>
        <taxon>Alphaproteobacteria</taxon>
        <taxon>Rhodobacterales</taxon>
        <taxon>Paracoccaceae</taxon>
        <taxon>Tabrizicola</taxon>
    </lineage>
</organism>
<accession>A0A3S8UA41</accession>
<keyword evidence="2" id="KW-1185">Reference proteome</keyword>
<dbReference type="KEGG" id="taw:EI545_17265"/>
<dbReference type="AlphaFoldDB" id="A0A3S8UA41"/>